<keyword evidence="2" id="KW-0472">Membrane</keyword>
<protein>
    <recommendedName>
        <fullName evidence="3">DUF7144 domain-containing protein</fullName>
    </recommendedName>
</protein>
<accession>A0ABS8P4B7</accession>
<feature type="compositionally biased region" description="Polar residues" evidence="1">
    <location>
        <begin position="1"/>
        <end position="20"/>
    </location>
</feature>
<sequence>MSETQPSPTVRNLAGSVSESTDPEPSGHASGESRQTVDMTGIGLVTYAGAVLILAGFFEVIEGLTGVLRPAVYVAGGDHMLIALGYSGWGWLHLALGVLSVVTGVAVFALRPWACTVGIVLAGLSAIVNLAFIPAYPIWGVVLIGVDLLVIYALVAHGARHEVQVKNHSQDS</sequence>
<feature type="transmembrane region" description="Helical" evidence="2">
    <location>
        <begin position="113"/>
        <end position="132"/>
    </location>
</feature>
<dbReference type="RefSeq" id="WP_230729598.1">
    <property type="nucleotide sequence ID" value="NZ_JAJNDB010000001.1"/>
</dbReference>
<feature type="transmembrane region" description="Helical" evidence="2">
    <location>
        <begin position="44"/>
        <end position="68"/>
    </location>
</feature>
<feature type="domain" description="DUF7144" evidence="3">
    <location>
        <begin position="45"/>
        <end position="158"/>
    </location>
</feature>
<organism evidence="4 5">
    <name type="scientific">Actinomycetospora endophytica</name>
    <dbReference type="NCBI Taxonomy" id="2291215"/>
    <lineage>
        <taxon>Bacteria</taxon>
        <taxon>Bacillati</taxon>
        <taxon>Actinomycetota</taxon>
        <taxon>Actinomycetes</taxon>
        <taxon>Pseudonocardiales</taxon>
        <taxon>Pseudonocardiaceae</taxon>
        <taxon>Actinomycetospora</taxon>
    </lineage>
</organism>
<name>A0ABS8P4B7_9PSEU</name>
<evidence type="ECO:0000256" key="2">
    <source>
        <dbReference type="SAM" id="Phobius"/>
    </source>
</evidence>
<gene>
    <name evidence="4" type="ORF">LQ327_00680</name>
</gene>
<dbReference type="EMBL" id="JAJNDB010000001">
    <property type="protein sequence ID" value="MCD2191904.1"/>
    <property type="molecule type" value="Genomic_DNA"/>
</dbReference>
<evidence type="ECO:0000256" key="1">
    <source>
        <dbReference type="SAM" id="MobiDB-lite"/>
    </source>
</evidence>
<dbReference type="InterPro" id="IPR055568">
    <property type="entry name" value="DUF7144"/>
</dbReference>
<feature type="transmembrane region" description="Helical" evidence="2">
    <location>
        <begin position="88"/>
        <end position="108"/>
    </location>
</feature>
<reference evidence="4 5" key="1">
    <citation type="submission" date="2021-11" db="EMBL/GenBank/DDBJ databases">
        <title>Draft genome sequence of Actinomycetospora sp. SF1 isolated from the rhizosphere soil.</title>
        <authorList>
            <person name="Duangmal K."/>
            <person name="Chantavorakit T."/>
        </authorList>
    </citation>
    <scope>NUCLEOTIDE SEQUENCE [LARGE SCALE GENOMIC DNA]</scope>
    <source>
        <strain evidence="4 5">TBRC 5722</strain>
    </source>
</reference>
<dbReference type="Pfam" id="PF23636">
    <property type="entry name" value="DUF7144"/>
    <property type="match status" value="1"/>
</dbReference>
<proteinExistence type="predicted"/>
<keyword evidence="2" id="KW-1133">Transmembrane helix</keyword>
<comment type="caution">
    <text evidence="4">The sequence shown here is derived from an EMBL/GenBank/DDBJ whole genome shotgun (WGS) entry which is preliminary data.</text>
</comment>
<feature type="transmembrane region" description="Helical" evidence="2">
    <location>
        <begin position="138"/>
        <end position="156"/>
    </location>
</feature>
<keyword evidence="2" id="KW-0812">Transmembrane</keyword>
<evidence type="ECO:0000259" key="3">
    <source>
        <dbReference type="Pfam" id="PF23636"/>
    </source>
</evidence>
<feature type="region of interest" description="Disordered" evidence="1">
    <location>
        <begin position="1"/>
        <end position="34"/>
    </location>
</feature>
<evidence type="ECO:0000313" key="5">
    <source>
        <dbReference type="Proteomes" id="UP001199469"/>
    </source>
</evidence>
<evidence type="ECO:0000313" key="4">
    <source>
        <dbReference type="EMBL" id="MCD2191904.1"/>
    </source>
</evidence>
<keyword evidence="5" id="KW-1185">Reference proteome</keyword>
<dbReference type="Proteomes" id="UP001199469">
    <property type="component" value="Unassembled WGS sequence"/>
</dbReference>